<dbReference type="Pfam" id="PF00664">
    <property type="entry name" value="ABC_membrane"/>
    <property type="match status" value="2"/>
</dbReference>
<feature type="transmembrane region" description="Helical" evidence="11">
    <location>
        <begin position="596"/>
        <end position="621"/>
    </location>
</feature>
<feature type="domain" description="ABC transmembrane type-1" evidence="13">
    <location>
        <begin position="555"/>
        <end position="842"/>
    </location>
</feature>
<evidence type="ECO:0000256" key="9">
    <source>
        <dbReference type="ARBA" id="ARBA00023136"/>
    </source>
</evidence>
<feature type="compositionally biased region" description="Basic and acidic residues" evidence="10">
    <location>
        <begin position="503"/>
        <end position="520"/>
    </location>
</feature>
<keyword evidence="9 11" id="KW-0472">Membrane</keyword>
<feature type="domain" description="ABC transmembrane type-1" evidence="13">
    <location>
        <begin position="42"/>
        <end position="221"/>
    </location>
</feature>
<keyword evidence="6" id="KW-0547">Nucleotide-binding</keyword>
<dbReference type="SMART" id="SM00382">
    <property type="entry name" value="AAA"/>
    <property type="match status" value="2"/>
</dbReference>
<proteinExistence type="inferred from homology"/>
<evidence type="ECO:0000256" key="6">
    <source>
        <dbReference type="ARBA" id="ARBA00022741"/>
    </source>
</evidence>
<keyword evidence="8 11" id="KW-1133">Transmembrane helix</keyword>
<dbReference type="GO" id="GO:0090374">
    <property type="term" value="P:oligopeptide export from mitochondrion"/>
    <property type="evidence" value="ECO:0007669"/>
    <property type="project" value="TreeGrafter"/>
</dbReference>
<protein>
    <submittedName>
        <fullName evidence="14">Unnamed protein product</fullName>
    </submittedName>
</protein>
<dbReference type="InterPro" id="IPR003439">
    <property type="entry name" value="ABC_transporter-like_ATP-bd"/>
</dbReference>
<evidence type="ECO:0000259" key="13">
    <source>
        <dbReference type="PROSITE" id="PS50929"/>
    </source>
</evidence>
<dbReference type="InterPro" id="IPR003593">
    <property type="entry name" value="AAA+_ATPase"/>
</dbReference>
<feature type="transmembrane region" description="Helical" evidence="11">
    <location>
        <begin position="813"/>
        <end position="837"/>
    </location>
</feature>
<dbReference type="PROSITE" id="PS00211">
    <property type="entry name" value="ABC_TRANSPORTER_1"/>
    <property type="match status" value="1"/>
</dbReference>
<accession>A0AAN4YMC6</accession>
<dbReference type="GO" id="GO:0005743">
    <property type="term" value="C:mitochondrial inner membrane"/>
    <property type="evidence" value="ECO:0007669"/>
    <property type="project" value="TreeGrafter"/>
</dbReference>
<dbReference type="PANTHER" id="PTHR43394:SF11">
    <property type="entry name" value="ATP-BINDING CASSETTE TRANSPORTER"/>
    <property type="match status" value="1"/>
</dbReference>
<evidence type="ECO:0000256" key="5">
    <source>
        <dbReference type="ARBA" id="ARBA00022737"/>
    </source>
</evidence>
<evidence type="ECO:0000313" key="14">
    <source>
        <dbReference type="EMBL" id="GMG33054.1"/>
    </source>
</evidence>
<dbReference type="InterPro" id="IPR027417">
    <property type="entry name" value="P-loop_NTPase"/>
</dbReference>
<dbReference type="SUPFAM" id="SSF52540">
    <property type="entry name" value="P-loop containing nucleoside triphosphate hydrolases"/>
    <property type="match status" value="2"/>
</dbReference>
<dbReference type="CDD" id="cd18578">
    <property type="entry name" value="ABC_6TM_Pgp_ABCB1_D2_like"/>
    <property type="match status" value="1"/>
</dbReference>
<reference evidence="14" key="1">
    <citation type="submission" date="2023-04" db="EMBL/GenBank/DDBJ databases">
        <title>Aspergillus oryzae NBRC 4228.</title>
        <authorList>
            <person name="Ichikawa N."/>
            <person name="Sato H."/>
            <person name="Tonouchi N."/>
        </authorList>
    </citation>
    <scope>NUCLEOTIDE SEQUENCE</scope>
    <source>
        <strain evidence="14">NBRC 4228</strain>
    </source>
</reference>
<evidence type="ECO:0000313" key="15">
    <source>
        <dbReference type="Proteomes" id="UP001165205"/>
    </source>
</evidence>
<feature type="transmembrane region" description="Helical" evidence="11">
    <location>
        <begin position="553"/>
        <end position="576"/>
    </location>
</feature>
<gene>
    <name evidence="14" type="ORF">Aory04_000864900</name>
</gene>
<feature type="domain" description="ABC transporter" evidence="12">
    <location>
        <begin position="877"/>
        <end position="1152"/>
    </location>
</feature>
<comment type="similarity">
    <text evidence="2">Belongs to the ABC transporter superfamily. ABCB family. Multidrug resistance exporter (TC 3.A.1.201) subfamily.</text>
</comment>
<feature type="transmembrane region" description="Helical" evidence="11">
    <location>
        <begin position="166"/>
        <end position="183"/>
    </location>
</feature>
<evidence type="ECO:0000256" key="1">
    <source>
        <dbReference type="ARBA" id="ARBA00004141"/>
    </source>
</evidence>
<feature type="region of interest" description="Disordered" evidence="10">
    <location>
        <begin position="500"/>
        <end position="520"/>
    </location>
</feature>
<dbReference type="SUPFAM" id="SSF90123">
    <property type="entry name" value="ABC transporter transmembrane region"/>
    <property type="match status" value="2"/>
</dbReference>
<evidence type="ECO:0000256" key="3">
    <source>
        <dbReference type="ARBA" id="ARBA00022448"/>
    </source>
</evidence>
<comment type="caution">
    <text evidence="14">The sequence shown here is derived from an EMBL/GenBank/DDBJ whole genome shotgun (WGS) entry which is preliminary data.</text>
</comment>
<dbReference type="InterPro" id="IPR011527">
    <property type="entry name" value="ABC1_TM_dom"/>
</dbReference>
<evidence type="ECO:0000256" key="8">
    <source>
        <dbReference type="ARBA" id="ARBA00022989"/>
    </source>
</evidence>
<dbReference type="Proteomes" id="UP001165205">
    <property type="component" value="Unassembled WGS sequence"/>
</dbReference>
<dbReference type="Pfam" id="PF00005">
    <property type="entry name" value="ABC_tran"/>
    <property type="match status" value="2"/>
</dbReference>
<keyword evidence="5" id="KW-0677">Repeat</keyword>
<name>A0AAN4YMC6_ASPOZ</name>
<dbReference type="GO" id="GO:0016887">
    <property type="term" value="F:ATP hydrolysis activity"/>
    <property type="evidence" value="ECO:0007669"/>
    <property type="project" value="InterPro"/>
</dbReference>
<feature type="transmembrane region" description="Helical" evidence="11">
    <location>
        <begin position="781"/>
        <end position="801"/>
    </location>
</feature>
<dbReference type="InterPro" id="IPR039421">
    <property type="entry name" value="Type_1_exporter"/>
</dbReference>
<evidence type="ECO:0000256" key="2">
    <source>
        <dbReference type="ARBA" id="ARBA00007577"/>
    </source>
</evidence>
<dbReference type="FunFam" id="3.40.50.300:FF:000251">
    <property type="entry name" value="ABC transporter B family member 19"/>
    <property type="match status" value="1"/>
</dbReference>
<evidence type="ECO:0000256" key="11">
    <source>
        <dbReference type="SAM" id="Phobius"/>
    </source>
</evidence>
<evidence type="ECO:0000256" key="4">
    <source>
        <dbReference type="ARBA" id="ARBA00022692"/>
    </source>
</evidence>
<dbReference type="PANTHER" id="PTHR43394">
    <property type="entry name" value="ATP-DEPENDENT PERMEASE MDL1, MITOCHONDRIAL"/>
    <property type="match status" value="1"/>
</dbReference>
<dbReference type="Gene3D" id="3.40.50.300">
    <property type="entry name" value="P-loop containing nucleotide triphosphate hydrolases"/>
    <property type="match status" value="2"/>
</dbReference>
<feature type="domain" description="ABC transporter" evidence="12">
    <location>
        <begin position="256"/>
        <end position="491"/>
    </location>
</feature>
<dbReference type="GO" id="GO:0005524">
    <property type="term" value="F:ATP binding"/>
    <property type="evidence" value="ECO:0007669"/>
    <property type="project" value="UniProtKB-KW"/>
</dbReference>
<dbReference type="CDD" id="cd03249">
    <property type="entry name" value="ABC_MTABC3_MDL1_MDL2"/>
    <property type="match status" value="1"/>
</dbReference>
<dbReference type="InterPro" id="IPR036640">
    <property type="entry name" value="ABC1_TM_sf"/>
</dbReference>
<feature type="transmembrane region" description="Helical" evidence="11">
    <location>
        <begin position="87"/>
        <end position="108"/>
    </location>
</feature>
<evidence type="ECO:0000256" key="10">
    <source>
        <dbReference type="SAM" id="MobiDB-lite"/>
    </source>
</evidence>
<sequence length="1160" mass="125152">MLRYATALDRLTMAVATVAAAVAGAALSTVPVSLAPHTSTGGEVTTRITDDTNLILDTLSHKASILLAGLFGFVAALIIALSRNWRLALVLMAMPIGMIATMGTLGAYMRRMQQRSESHYIKAADFAEDVLSCARSVIADGAQGRLVKRYEEMLMPALGADLRSKATMAMMIALTMTIILWGYGLAVGDCTLSDIVTVLLTSTMAGVLLGQSAPFAASVIQAKAVSTRIYATLDHVSPLDPSADSGMILPSFAGDIEFQDVRFAYPSRQSEPVMDGFNLLIKAGTSMAIVGSSGAGKSTLLALIQRWYDPLQGNVMLGGHNVRQLNLRWMRSKVGLVEQEPLLFDTSIHDNIVYGLGAEADQVYEAAKLANIHDFILSLPGGYSTRVGQAGGLLSGGQRQRIAIARAVISDPPVLLLDEATAALDTKSEKAVHEALQRVSKNRTTVIIAHRLSTIQSADRIALMEHGKVIEQGTHDELIFRGLKYANFIRAQEFTRASLPLRSRQDDERNEQEFAQKPEDTASVTVSIDCSAKSSRWALVKFVWHLNTPERRFILIGILASAFAGAGYPIQAILFGNAVVSIVSPDSATDGHDPKFWALMYVALGKCQFIFYTIQGICFALTSSRLAYRTRTKAFTSLINQDMSFFNQVENSSGTLTAFLATEASRLTGVSGTTFGAILNSVMTLVAAIAVACSFGWKLGLVAASTIPILLTCGFLRFWIISWTESHAARATDAAGAACEAVSAVTTVTSLGIQDTIVDRYCEKLQAEQPQTLRFNIVSSIMYAASQSLVFWVTSLLFWYGSVKLVASGEYSVQQFFICFTAIVWSSQAAGMVFSYAPDIAGAGSAAAQLVGLLFTPTTIDVGLQHGEVPGQTSTGVMLSSVEFEYPSPHGPCTVLQNINLTAKHGQLTAIVGTSGSGKSTILDLIERFYDPTRGTILVGGKDVREYKLANLRRTMSYVGQGGWIVGGTIRDCLLSDEENVSEDEVIGACKSANIYDFIVSGLAFIVIDYITASSSFLFRSPFQTGLTLRWVAKEVGFLEARNRELPLPGHCSGNLGFCMSSLSPTSLISPACVSPFAAYMNANSTRNDTKVRMLSHKMRTLPFKRFQRYLQCDEAESFSGVLPAANGFAIPEEHTTANMVEVASQEDKGRKPTSEEVLL</sequence>
<keyword evidence="7" id="KW-0067">ATP-binding</keyword>
<dbReference type="PROSITE" id="PS50893">
    <property type="entry name" value="ABC_TRANSPORTER_2"/>
    <property type="match status" value="2"/>
</dbReference>
<dbReference type="EMBL" id="BSYA01000111">
    <property type="protein sequence ID" value="GMG33054.1"/>
    <property type="molecule type" value="Genomic_DNA"/>
</dbReference>
<keyword evidence="4 11" id="KW-0812">Transmembrane</keyword>
<keyword evidence="3" id="KW-0813">Transport</keyword>
<feature type="transmembrane region" description="Helical" evidence="11">
    <location>
        <begin position="675"/>
        <end position="697"/>
    </location>
</feature>
<organism evidence="14 15">
    <name type="scientific">Aspergillus oryzae</name>
    <name type="common">Yellow koji mold</name>
    <dbReference type="NCBI Taxonomy" id="5062"/>
    <lineage>
        <taxon>Eukaryota</taxon>
        <taxon>Fungi</taxon>
        <taxon>Dikarya</taxon>
        <taxon>Ascomycota</taxon>
        <taxon>Pezizomycotina</taxon>
        <taxon>Eurotiomycetes</taxon>
        <taxon>Eurotiomycetidae</taxon>
        <taxon>Eurotiales</taxon>
        <taxon>Aspergillaceae</taxon>
        <taxon>Aspergillus</taxon>
        <taxon>Aspergillus subgen. Circumdati</taxon>
    </lineage>
</organism>
<evidence type="ECO:0000256" key="7">
    <source>
        <dbReference type="ARBA" id="ARBA00022840"/>
    </source>
</evidence>
<feature type="transmembrane region" description="Helical" evidence="11">
    <location>
        <begin position="63"/>
        <end position="81"/>
    </location>
</feature>
<dbReference type="Gene3D" id="1.20.1560.10">
    <property type="entry name" value="ABC transporter type 1, transmembrane domain"/>
    <property type="match status" value="2"/>
</dbReference>
<dbReference type="InterPro" id="IPR017871">
    <property type="entry name" value="ABC_transporter-like_CS"/>
</dbReference>
<evidence type="ECO:0000259" key="12">
    <source>
        <dbReference type="PROSITE" id="PS50893"/>
    </source>
</evidence>
<dbReference type="PROSITE" id="PS50929">
    <property type="entry name" value="ABC_TM1F"/>
    <property type="match status" value="2"/>
</dbReference>
<dbReference type="GO" id="GO:0015421">
    <property type="term" value="F:ABC-type oligopeptide transporter activity"/>
    <property type="evidence" value="ECO:0007669"/>
    <property type="project" value="TreeGrafter"/>
</dbReference>
<comment type="subcellular location">
    <subcellularLocation>
        <location evidence="1">Membrane</location>
        <topology evidence="1">Multi-pass membrane protein</topology>
    </subcellularLocation>
</comment>
<feature type="transmembrane region" description="Helical" evidence="11">
    <location>
        <begin position="703"/>
        <end position="720"/>
    </location>
</feature>
<dbReference type="AlphaFoldDB" id="A0AAN4YMC6"/>